<dbReference type="InterPro" id="IPR003594">
    <property type="entry name" value="HATPase_dom"/>
</dbReference>
<dbReference type="GO" id="GO:0046872">
    <property type="term" value="F:metal ion binding"/>
    <property type="evidence" value="ECO:0007669"/>
    <property type="project" value="UniProtKB-KW"/>
</dbReference>
<dbReference type="SMART" id="SM00387">
    <property type="entry name" value="HATPase_c"/>
    <property type="match status" value="1"/>
</dbReference>
<dbReference type="GO" id="GO:0000155">
    <property type="term" value="F:phosphorelay sensor kinase activity"/>
    <property type="evidence" value="ECO:0007669"/>
    <property type="project" value="InterPro"/>
</dbReference>
<dbReference type="PRINTS" id="PR00344">
    <property type="entry name" value="BCTRLSENSOR"/>
</dbReference>
<dbReference type="Gene3D" id="3.30.450.20">
    <property type="entry name" value="PAS domain"/>
    <property type="match status" value="1"/>
</dbReference>
<evidence type="ECO:0000256" key="8">
    <source>
        <dbReference type="ARBA" id="ARBA00022679"/>
    </source>
</evidence>
<dbReference type="SUPFAM" id="SSF47384">
    <property type="entry name" value="Homodimeric domain of signal transducing histidine kinase"/>
    <property type="match status" value="1"/>
</dbReference>
<evidence type="ECO:0000313" key="20">
    <source>
        <dbReference type="Proteomes" id="UP000262712"/>
    </source>
</evidence>
<dbReference type="Gene3D" id="3.40.190.10">
    <property type="entry name" value="Periplasmic binding protein-like II"/>
    <property type="match status" value="4"/>
</dbReference>
<comment type="subunit">
    <text evidence="5">Homodimer.</text>
</comment>
<comment type="catalytic activity">
    <reaction evidence="14">
        <text>N(6)-(pyridoxal phosphate)-L-lysyl-[4-amino-5-hydroxymethyl-2-methylpyrimidine phosphate synthase] + L-histidyl-[4-amino-5-hydroxymethyl-2-methylpyrimidine phosphate synthase] + 2 Fe(3+) + 4 H2O = L-lysyl-[4-amino-5-hydroxymethyl-2-methylpyrimidine phosphate synthase] + (2S)-2-amino-5-hydroxy-4-oxopentanoyl-[4-amino-5-hydroxymethyl-2-methylpyrimidine phosphate synthase] + 4-amino-2-methyl-5-(phosphooxymethyl)pyrimidine + 3-oxopropanoate + 2 Fe(2+) + 2 H(+)</text>
        <dbReference type="Rhea" id="RHEA:65756"/>
        <dbReference type="Rhea" id="RHEA-COMP:16892"/>
        <dbReference type="Rhea" id="RHEA-COMP:16893"/>
        <dbReference type="Rhea" id="RHEA-COMP:16894"/>
        <dbReference type="Rhea" id="RHEA-COMP:16895"/>
        <dbReference type="ChEBI" id="CHEBI:15377"/>
        <dbReference type="ChEBI" id="CHEBI:15378"/>
        <dbReference type="ChEBI" id="CHEBI:29033"/>
        <dbReference type="ChEBI" id="CHEBI:29034"/>
        <dbReference type="ChEBI" id="CHEBI:29969"/>
        <dbReference type="ChEBI" id="CHEBI:29979"/>
        <dbReference type="ChEBI" id="CHEBI:33190"/>
        <dbReference type="ChEBI" id="CHEBI:58354"/>
        <dbReference type="ChEBI" id="CHEBI:143915"/>
        <dbReference type="ChEBI" id="CHEBI:157692"/>
    </reaction>
    <physiologicalReaction direction="left-to-right" evidence="14">
        <dbReference type="Rhea" id="RHEA:65757"/>
    </physiologicalReaction>
</comment>
<comment type="function">
    <text evidence="2">Responsible for the formation of the pyrimidine heterocycle in the thiamine biosynthesis pathway. Catalyzes the formation of hydroxymethylpyrimidine phosphate (HMP-P) from histidine and pyridoxal phosphate (PLP). The protein uses PLP and the active site histidine to form HMP-P, generating an inactive enzyme. The enzyme can only undergo a single turnover, which suggests it is a suicide enzyme.</text>
</comment>
<evidence type="ECO:0000256" key="9">
    <source>
        <dbReference type="ARBA" id="ARBA00022723"/>
    </source>
</evidence>
<evidence type="ECO:0000256" key="12">
    <source>
        <dbReference type="ARBA" id="ARBA00023004"/>
    </source>
</evidence>
<dbReference type="Pfam" id="PF00497">
    <property type="entry name" value="SBP_bac_3"/>
    <property type="match status" value="1"/>
</dbReference>
<accession>A0A2G1DJX7</accession>
<evidence type="ECO:0000256" key="11">
    <source>
        <dbReference type="ARBA" id="ARBA00022977"/>
    </source>
</evidence>
<keyword evidence="10" id="KW-0663">Pyridoxal phosphate</keyword>
<comment type="catalytic activity">
    <reaction evidence="1">
        <text>ATP + protein L-histidine = ADP + protein N-phospho-L-histidine.</text>
        <dbReference type="EC" id="2.7.13.3"/>
    </reaction>
</comment>
<dbReference type="InterPro" id="IPR001638">
    <property type="entry name" value="Solute-binding_3/MltF_N"/>
</dbReference>
<dbReference type="InterPro" id="IPR036890">
    <property type="entry name" value="HATPase_C_sf"/>
</dbReference>
<dbReference type="SUPFAM" id="SSF53850">
    <property type="entry name" value="Periplasmic binding protein-like II"/>
    <property type="match status" value="2"/>
</dbReference>
<dbReference type="InterPro" id="IPR027939">
    <property type="entry name" value="NMT1/THI5"/>
</dbReference>
<dbReference type="PROSITE" id="PS50109">
    <property type="entry name" value="HIS_KIN"/>
    <property type="match status" value="1"/>
</dbReference>
<feature type="coiled-coil region" evidence="15">
    <location>
        <begin position="581"/>
        <end position="618"/>
    </location>
</feature>
<evidence type="ECO:0000256" key="6">
    <source>
        <dbReference type="ARBA" id="ARBA00012438"/>
    </source>
</evidence>
<keyword evidence="17" id="KW-0418">Kinase</keyword>
<evidence type="ECO:0000256" key="4">
    <source>
        <dbReference type="ARBA" id="ARBA00009406"/>
    </source>
</evidence>
<dbReference type="Proteomes" id="UP000262712">
    <property type="component" value="Chromosome"/>
</dbReference>
<proteinExistence type="inferred from homology"/>
<dbReference type="SUPFAM" id="SSF55785">
    <property type="entry name" value="PYP-like sensor domain (PAS domain)"/>
    <property type="match status" value="1"/>
</dbReference>
<evidence type="ECO:0000256" key="10">
    <source>
        <dbReference type="ARBA" id="ARBA00022898"/>
    </source>
</evidence>
<keyword evidence="8" id="KW-0808">Transferase</keyword>
<dbReference type="Pfam" id="PF09084">
    <property type="entry name" value="NMT1"/>
    <property type="match status" value="1"/>
</dbReference>
<dbReference type="InterPro" id="IPR015168">
    <property type="entry name" value="SsuA/THI5"/>
</dbReference>
<dbReference type="CDD" id="cd00130">
    <property type="entry name" value="PAS"/>
    <property type="match status" value="1"/>
</dbReference>
<evidence type="ECO:0000256" key="7">
    <source>
        <dbReference type="ARBA" id="ARBA00022553"/>
    </source>
</evidence>
<evidence type="ECO:0000313" key="18">
    <source>
        <dbReference type="EMBL" id="PHO18808.1"/>
    </source>
</evidence>
<name>A0A2G1DJX7_9BACT</name>
<dbReference type="GO" id="GO:0009228">
    <property type="term" value="P:thiamine biosynthetic process"/>
    <property type="evidence" value="ECO:0007669"/>
    <property type="project" value="UniProtKB-KW"/>
</dbReference>
<evidence type="ECO:0000256" key="2">
    <source>
        <dbReference type="ARBA" id="ARBA00003469"/>
    </source>
</evidence>
<dbReference type="KEGG" id="amol:AMOL_0429"/>
<evidence type="ECO:0000256" key="3">
    <source>
        <dbReference type="ARBA" id="ARBA00004948"/>
    </source>
</evidence>
<dbReference type="EMBL" id="NXFY01000003">
    <property type="protein sequence ID" value="PHO18808.1"/>
    <property type="molecule type" value="Genomic_DNA"/>
</dbReference>
<sequence>MHFLKISILVSFLFFNILFAQNTKKVSIQFNWKYQFEFAGYIAAKEKGFYEDAGFDVELKEYKHGIDIEKDVQNGISTFGIYDTSIIDNYDKNKPIILLANYLKISPLIFITKRDIFSPKELKNKTISMSTFEFKNSSLKRLLDKFNIKQEDINIKSFGSIKEFMDGKVDAISAFITNEPFILQKNKIEYNIINPSNFEIKTLGESLFSSLSYLKNNTRNIKNFIEATNKGWLYALNNKEEIIDIIYNKYSKYKSKDALRYEAKKIESLMLLDSYNIGEIRQDILSSQLEEAKKTGKIDKNIQLNQLVYSLSKYSKNYDFSKDEISYLEKKDKIIMCIAPNRMPFEEYKNGKYSGIISDFMKFFEKELHIPLLIYPTKSFKDSLDAIKQKKCDIISEVISNEKRKKYLDITKPYLTFPLAIATKNNIRYINSLDDILDDKKIAVGKDYAFSEFLIKKYPNKNFILVNSVEEGLDRVLQDEVYGFIDSLTTLGYRLQNSYFSELKIAGKLDENFDLSIGVRNDQFLLYSIFEKLVQKLEVSTKHEIMKKWISINYENNIDYKFFWKVFIVLIIILFIITYRYREVLDNKKKIQKEREKLREKNNELKKAQIALEESISNFEVLLDSIMEAVLVFKDHNCIDINKVGYKLLGYNSKDEVIGKNLYHHVHDDFVVTLKELLNKDLDFYEIELVKKDGTIFPALVKDRYIYLNNERVKLFTIVDLTELKNKDRLLFKQSKLASMGEMIGNIAHQWRQPLSLISTISTGLKLKIEANLDDKKESIEFLDKLNSTAQHLSSTIDDFRNFFAADKRKEKFSLVSMIEQNLVLLDSIFKTNFINVVLNIDKTLYVNTYKNELTQALLNILNNASDAYKEKKTVEDKYIFIDAYKQNNSAVITIKDNAGGIPENIIENIFEPYFTTKHKSDGTGIGLYMTYQIINEHIYGKIEAFNCRYSYNNRLYKGAVFKITIPLD</sequence>
<evidence type="ECO:0000313" key="17">
    <source>
        <dbReference type="EMBL" id="AXX91445.1"/>
    </source>
</evidence>
<reference evidence="18 19" key="1">
    <citation type="submission" date="2017-09" db="EMBL/GenBank/DDBJ databases">
        <title>Arcobacter canalis sp. nov., a new species isolated from a water canal contaminated with urban sewage.</title>
        <authorList>
            <person name="Perez-Cataluna A."/>
            <person name="Salas-Masso N."/>
            <person name="Figueras M.J."/>
        </authorList>
    </citation>
    <scope>NUCLEOTIDE SEQUENCE [LARGE SCALE GENOMIC DNA]</scope>
    <source>
        <strain evidence="18 19">F98-3</strain>
    </source>
</reference>
<dbReference type="InterPro" id="IPR000014">
    <property type="entry name" value="PAS"/>
</dbReference>
<comment type="similarity">
    <text evidence="4">Belongs to the NMT1/THI5 family.</text>
</comment>
<evidence type="ECO:0000313" key="19">
    <source>
        <dbReference type="Proteomes" id="UP000221222"/>
    </source>
</evidence>
<evidence type="ECO:0000256" key="13">
    <source>
        <dbReference type="ARBA" id="ARBA00033171"/>
    </source>
</evidence>
<dbReference type="SUPFAM" id="SSF55874">
    <property type="entry name" value="ATPase domain of HSP90 chaperone/DNA topoisomerase II/histidine kinase"/>
    <property type="match status" value="1"/>
</dbReference>
<keyword evidence="19" id="KW-1185">Reference proteome</keyword>
<comment type="pathway">
    <text evidence="3">Cofactor biosynthesis; thiamine diphosphate biosynthesis.</text>
</comment>
<keyword evidence="11" id="KW-0784">Thiamine biosynthesis</keyword>
<dbReference type="PANTHER" id="PTHR31528">
    <property type="entry name" value="4-AMINO-5-HYDROXYMETHYL-2-METHYLPYRIMIDINE PHOSPHATE SYNTHASE THI11-RELATED"/>
    <property type="match status" value="1"/>
</dbReference>
<organism evidence="18 19">
    <name type="scientific">Malaciobacter molluscorum LMG 25693</name>
    <dbReference type="NCBI Taxonomy" id="870501"/>
    <lineage>
        <taxon>Bacteria</taxon>
        <taxon>Pseudomonadati</taxon>
        <taxon>Campylobacterota</taxon>
        <taxon>Epsilonproteobacteria</taxon>
        <taxon>Campylobacterales</taxon>
        <taxon>Arcobacteraceae</taxon>
        <taxon>Malaciobacter</taxon>
    </lineage>
</organism>
<reference evidence="17 20" key="2">
    <citation type="submission" date="2018-08" db="EMBL/GenBank/DDBJ databases">
        <title>Complete genome of the Arcobacter molluscorum type strain LMG 25693.</title>
        <authorList>
            <person name="Miller W.G."/>
            <person name="Yee E."/>
            <person name="Bono J.L."/>
        </authorList>
    </citation>
    <scope>NUCLEOTIDE SEQUENCE [LARGE SCALE GENOMIC DNA]</scope>
    <source>
        <strain evidence="17 20">CECT 7696</strain>
    </source>
</reference>
<keyword evidence="15" id="KW-0175">Coiled coil</keyword>
<feature type="domain" description="Histidine kinase" evidence="16">
    <location>
        <begin position="746"/>
        <end position="969"/>
    </location>
</feature>
<dbReference type="InterPro" id="IPR035965">
    <property type="entry name" value="PAS-like_dom_sf"/>
</dbReference>
<evidence type="ECO:0000256" key="15">
    <source>
        <dbReference type="SAM" id="Coils"/>
    </source>
</evidence>
<dbReference type="NCBIfam" id="TIGR00229">
    <property type="entry name" value="sensory_box"/>
    <property type="match status" value="1"/>
</dbReference>
<dbReference type="InterPro" id="IPR036097">
    <property type="entry name" value="HisK_dim/P_sf"/>
</dbReference>
<dbReference type="Gene3D" id="1.10.287.130">
    <property type="match status" value="1"/>
</dbReference>
<dbReference type="Gene3D" id="3.30.565.10">
    <property type="entry name" value="Histidine kinase-like ATPase, C-terminal domain"/>
    <property type="match status" value="1"/>
</dbReference>
<dbReference type="InterPro" id="IPR003661">
    <property type="entry name" value="HisK_dim/P_dom"/>
</dbReference>
<dbReference type="Pfam" id="PF13426">
    <property type="entry name" value="PAS_9"/>
    <property type="match status" value="1"/>
</dbReference>
<dbReference type="Proteomes" id="UP000221222">
    <property type="component" value="Unassembled WGS sequence"/>
</dbReference>
<evidence type="ECO:0000256" key="1">
    <source>
        <dbReference type="ARBA" id="ARBA00000085"/>
    </source>
</evidence>
<dbReference type="PANTHER" id="PTHR31528:SF1">
    <property type="entry name" value="4-AMINO-5-HYDROXYMETHYL-2-METHYLPYRIMIDINE PHOSPHATE SYNTHASE THI11-RELATED"/>
    <property type="match status" value="1"/>
</dbReference>
<dbReference type="CDD" id="cd00082">
    <property type="entry name" value="HisKA"/>
    <property type="match status" value="1"/>
</dbReference>
<dbReference type="Pfam" id="PF02518">
    <property type="entry name" value="HATPase_c"/>
    <property type="match status" value="1"/>
</dbReference>
<dbReference type="EMBL" id="CP032098">
    <property type="protein sequence ID" value="AXX91445.1"/>
    <property type="molecule type" value="Genomic_DNA"/>
</dbReference>
<keyword evidence="9" id="KW-0479">Metal-binding</keyword>
<evidence type="ECO:0000259" key="16">
    <source>
        <dbReference type="PROSITE" id="PS50109"/>
    </source>
</evidence>
<dbReference type="SMART" id="SM00062">
    <property type="entry name" value="PBPb"/>
    <property type="match status" value="1"/>
</dbReference>
<evidence type="ECO:0000256" key="5">
    <source>
        <dbReference type="ARBA" id="ARBA00011738"/>
    </source>
</evidence>
<evidence type="ECO:0000256" key="14">
    <source>
        <dbReference type="ARBA" id="ARBA00048179"/>
    </source>
</evidence>
<dbReference type="InterPro" id="IPR004358">
    <property type="entry name" value="Sig_transdc_His_kin-like_C"/>
</dbReference>
<protein>
    <recommendedName>
        <fullName evidence="6">histidine kinase</fullName>
        <ecNumber evidence="6">2.7.13.3</ecNumber>
    </recommendedName>
    <alternativeName>
        <fullName evidence="13">Thiamine pyrimidine synthase</fullName>
    </alternativeName>
</protein>
<keyword evidence="12" id="KW-0408">Iron</keyword>
<keyword evidence="7" id="KW-0597">Phosphoprotein</keyword>
<dbReference type="EC" id="2.7.13.3" evidence="6"/>
<dbReference type="AlphaFoldDB" id="A0A2G1DJX7"/>
<gene>
    <name evidence="17" type="ORF">AMOL_0429</name>
    <name evidence="18" type="ORF">CPU12_02825</name>
</gene>
<dbReference type="InterPro" id="IPR005467">
    <property type="entry name" value="His_kinase_dom"/>
</dbReference>
<dbReference type="CDD" id="cd13708">
    <property type="entry name" value="PBP2_BvgS_like_1"/>
    <property type="match status" value="1"/>
</dbReference>